<dbReference type="PANTHER" id="PTHR23514">
    <property type="entry name" value="BYPASS OF STOP CODON PROTEIN 6"/>
    <property type="match status" value="1"/>
</dbReference>
<evidence type="ECO:0000256" key="5">
    <source>
        <dbReference type="SAM" id="Phobius"/>
    </source>
</evidence>
<dbReference type="PROSITE" id="PS50850">
    <property type="entry name" value="MFS"/>
    <property type="match status" value="1"/>
</dbReference>
<dbReference type="AlphaFoldDB" id="A0A9W6VHE7"/>
<feature type="transmembrane region" description="Helical" evidence="5">
    <location>
        <begin position="65"/>
        <end position="85"/>
    </location>
</feature>
<feature type="transmembrane region" description="Helical" evidence="5">
    <location>
        <begin position="91"/>
        <end position="110"/>
    </location>
</feature>
<dbReference type="PANTHER" id="PTHR23514:SF13">
    <property type="entry name" value="INNER MEMBRANE PROTEIN YBJJ"/>
    <property type="match status" value="1"/>
</dbReference>
<evidence type="ECO:0000256" key="4">
    <source>
        <dbReference type="ARBA" id="ARBA00023136"/>
    </source>
</evidence>
<dbReference type="Gene3D" id="1.20.1250.20">
    <property type="entry name" value="MFS general substrate transporter like domains"/>
    <property type="match status" value="2"/>
</dbReference>
<keyword evidence="2 5" id="KW-0812">Transmembrane</keyword>
<keyword evidence="3 5" id="KW-1133">Transmembrane helix</keyword>
<feature type="transmembrane region" description="Helical" evidence="5">
    <location>
        <begin position="36"/>
        <end position="58"/>
    </location>
</feature>
<feature type="transmembrane region" description="Helical" evidence="5">
    <location>
        <begin position="238"/>
        <end position="256"/>
    </location>
</feature>
<feature type="domain" description="Major facilitator superfamily (MFS) profile" evidence="6">
    <location>
        <begin position="165"/>
        <end position="399"/>
    </location>
</feature>
<dbReference type="GO" id="GO:0005886">
    <property type="term" value="C:plasma membrane"/>
    <property type="evidence" value="ECO:0007669"/>
    <property type="project" value="UniProtKB-SubCell"/>
</dbReference>
<feature type="transmembrane region" description="Helical" evidence="5">
    <location>
        <begin position="268"/>
        <end position="290"/>
    </location>
</feature>
<feature type="transmembrane region" description="Helical" evidence="5">
    <location>
        <begin position="160"/>
        <end position="179"/>
    </location>
</feature>
<feature type="transmembrane region" description="Helical" evidence="5">
    <location>
        <begin position="354"/>
        <end position="376"/>
    </location>
</feature>
<dbReference type="EMBL" id="BSTI01000007">
    <property type="protein sequence ID" value="GLY67119.1"/>
    <property type="molecule type" value="Genomic_DNA"/>
</dbReference>
<organism evidence="7 8">
    <name type="scientific">Amycolatopsis taiwanensis</name>
    <dbReference type="NCBI Taxonomy" id="342230"/>
    <lineage>
        <taxon>Bacteria</taxon>
        <taxon>Bacillati</taxon>
        <taxon>Actinomycetota</taxon>
        <taxon>Actinomycetes</taxon>
        <taxon>Pseudonocardiales</taxon>
        <taxon>Pseudonocardiaceae</taxon>
        <taxon>Amycolatopsis</taxon>
    </lineage>
</organism>
<dbReference type="InterPro" id="IPR036259">
    <property type="entry name" value="MFS_trans_sf"/>
</dbReference>
<accession>A0A9W6VHE7</accession>
<evidence type="ECO:0000259" key="6">
    <source>
        <dbReference type="PROSITE" id="PS50850"/>
    </source>
</evidence>
<name>A0A9W6VHE7_9PSEU</name>
<evidence type="ECO:0000313" key="7">
    <source>
        <dbReference type="EMBL" id="GLY67119.1"/>
    </source>
</evidence>
<proteinExistence type="predicted"/>
<dbReference type="SUPFAM" id="SSF103473">
    <property type="entry name" value="MFS general substrate transporter"/>
    <property type="match status" value="1"/>
</dbReference>
<protein>
    <submittedName>
        <fullName evidence="7">MFS transporter</fullName>
    </submittedName>
</protein>
<keyword evidence="8" id="KW-1185">Reference proteome</keyword>
<feature type="transmembrane region" description="Helical" evidence="5">
    <location>
        <begin position="200"/>
        <end position="218"/>
    </location>
</feature>
<sequence>MLDNRVAVFVVFGLNGAAYGSWAPRVPALSDRLHVGPGPIGLALLAMTVSMLLTAAVSGRLVERFGARSVIFGSVMLACVLLPVIGSLTSVAWFVVTMVGVGAASGALDVSMNVAGVGVERRTGRPMMPVFHAGFSFGGLAASAAAGLAAAHHLSLARHLTAAAVVIALALLVVLRGLPGAVPRDEEAASSPRVAPGRRPVLWLLAAVALLSAVAEGASSDWSALLLVHVHGAGQGAAALAFSGFSLAMALTRLGGAWVQRRVGPTRTLVVGALLAGAGLAVAAVVPVTALAYAGFALAGAGLAASFPLALGLAGEAGKRDDDSGGEREIAFVTTIAYTGFVGGPPLIGGIAQFTSLTISFVVVAILAMSIAAAAVGARRARHREVTAQTLPPHGGLLS</sequence>
<comment type="subcellular location">
    <subcellularLocation>
        <location evidence="1">Cell membrane</location>
        <topology evidence="1">Multi-pass membrane protein</topology>
    </subcellularLocation>
</comment>
<dbReference type="InterPro" id="IPR011701">
    <property type="entry name" value="MFS"/>
</dbReference>
<dbReference type="InterPro" id="IPR051788">
    <property type="entry name" value="MFS_Transporter"/>
</dbReference>
<comment type="caution">
    <text evidence="7">The sequence shown here is derived from an EMBL/GenBank/DDBJ whole genome shotgun (WGS) entry which is preliminary data.</text>
</comment>
<keyword evidence="4 5" id="KW-0472">Membrane</keyword>
<feature type="transmembrane region" description="Helical" evidence="5">
    <location>
        <begin position="130"/>
        <end position="154"/>
    </location>
</feature>
<evidence type="ECO:0000313" key="8">
    <source>
        <dbReference type="Proteomes" id="UP001165136"/>
    </source>
</evidence>
<evidence type="ECO:0000256" key="3">
    <source>
        <dbReference type="ARBA" id="ARBA00022989"/>
    </source>
</evidence>
<dbReference type="Pfam" id="PF07690">
    <property type="entry name" value="MFS_1"/>
    <property type="match status" value="1"/>
</dbReference>
<evidence type="ECO:0000256" key="2">
    <source>
        <dbReference type="ARBA" id="ARBA00022692"/>
    </source>
</evidence>
<feature type="transmembrane region" description="Helical" evidence="5">
    <location>
        <begin position="296"/>
        <end position="318"/>
    </location>
</feature>
<dbReference type="Proteomes" id="UP001165136">
    <property type="component" value="Unassembled WGS sequence"/>
</dbReference>
<evidence type="ECO:0000256" key="1">
    <source>
        <dbReference type="ARBA" id="ARBA00004651"/>
    </source>
</evidence>
<dbReference type="RefSeq" id="WP_285487640.1">
    <property type="nucleotide sequence ID" value="NZ_BSTI01000007.1"/>
</dbReference>
<dbReference type="InterPro" id="IPR020846">
    <property type="entry name" value="MFS_dom"/>
</dbReference>
<dbReference type="GO" id="GO:0022857">
    <property type="term" value="F:transmembrane transporter activity"/>
    <property type="evidence" value="ECO:0007669"/>
    <property type="project" value="InterPro"/>
</dbReference>
<gene>
    <name evidence="7" type="ORF">Atai01_37380</name>
</gene>
<feature type="transmembrane region" description="Helical" evidence="5">
    <location>
        <begin position="330"/>
        <end position="348"/>
    </location>
</feature>
<reference evidence="7" key="1">
    <citation type="submission" date="2023-03" db="EMBL/GenBank/DDBJ databases">
        <title>Amycolatopsis taiwanensis NBRC 103393.</title>
        <authorList>
            <person name="Ichikawa N."/>
            <person name="Sato H."/>
            <person name="Tonouchi N."/>
        </authorList>
    </citation>
    <scope>NUCLEOTIDE SEQUENCE</scope>
    <source>
        <strain evidence="7">NBRC 103393</strain>
    </source>
</reference>